<evidence type="ECO:0008006" key="3">
    <source>
        <dbReference type="Google" id="ProtNLM"/>
    </source>
</evidence>
<organism evidence="1 2">
    <name type="scientific">Parvibaculum sedimenti</name>
    <dbReference type="NCBI Taxonomy" id="2608632"/>
    <lineage>
        <taxon>Bacteria</taxon>
        <taxon>Pseudomonadati</taxon>
        <taxon>Pseudomonadota</taxon>
        <taxon>Alphaproteobacteria</taxon>
        <taxon>Hyphomicrobiales</taxon>
        <taxon>Parvibaculaceae</taxon>
        <taxon>Parvibaculum</taxon>
    </lineage>
</organism>
<dbReference type="Proteomes" id="UP000468901">
    <property type="component" value="Unassembled WGS sequence"/>
</dbReference>
<dbReference type="EMBL" id="WESC01000020">
    <property type="protein sequence ID" value="KAB7738546.1"/>
    <property type="molecule type" value="Genomic_DNA"/>
</dbReference>
<accession>A0A6N6VCZ1</accession>
<gene>
    <name evidence="1" type="ORF">F2P47_16670</name>
</gene>
<sequence length="469" mass="53055">MFFRAERYRPEELFKEVVPAVYFGNEKAALKNISMTGIAAQSSDADTWDGRLGSEIPFELKVGDEKLYHGSGRIRRVEPHGARATVALEFTSGFLDIPAIVTKHDNLLLSRALADPTFGTSEGILPEFAQLCMEIVNLFRSYKQILEAYEARLTATGDERDAKLLSALIACEERIVPQWKELWYRGSDILEPVWADPAVLARHKRYAERVLTPDFMPGAVMRRCYEKPLGYPGDFQIMNYVYEWQRIGNTPYEKLLHRIGIETGACVGTRLRMTQKILGDAIAANPGDKAMNIANLGCGSAYEVYDYLRIERLARPVNFTLIDQDQRALSHAYEHGFREVSRHRGRAKIQCLQASFAQLLKAGALFRTLPPQDILYSLGLFDYLSHRRAKALAHDLYEQVAPGGKLIIANVKQGRETCQWPLEFVTDWSLIYRTEDDMRAMVEGLDVTNVTVTEDATKCVYLMVADKPA</sequence>
<name>A0A6N6VCZ1_9HYPH</name>
<dbReference type="InterPro" id="IPR029063">
    <property type="entry name" value="SAM-dependent_MTases_sf"/>
</dbReference>
<dbReference type="RefSeq" id="WP_152217522.1">
    <property type="nucleotide sequence ID" value="NZ_JBAQYD010000220.1"/>
</dbReference>
<keyword evidence="2" id="KW-1185">Reference proteome</keyword>
<evidence type="ECO:0000313" key="1">
    <source>
        <dbReference type="EMBL" id="KAB7738546.1"/>
    </source>
</evidence>
<dbReference type="AlphaFoldDB" id="A0A6N6VCZ1"/>
<proteinExistence type="predicted"/>
<evidence type="ECO:0000313" key="2">
    <source>
        <dbReference type="Proteomes" id="UP000468901"/>
    </source>
</evidence>
<dbReference type="Gene3D" id="3.40.50.150">
    <property type="entry name" value="Vaccinia Virus protein VP39"/>
    <property type="match status" value="1"/>
</dbReference>
<protein>
    <recommendedName>
        <fullName evidence="3">Class I SAM-dependent methyltransferase</fullName>
    </recommendedName>
</protein>
<reference evidence="1 2" key="1">
    <citation type="submission" date="2019-09" db="EMBL/GenBank/DDBJ databases">
        <title>Parvibaculum sedimenti sp. nov., isolated from sediment.</title>
        <authorList>
            <person name="Wang Y."/>
        </authorList>
    </citation>
    <scope>NUCLEOTIDE SEQUENCE [LARGE SCALE GENOMIC DNA]</scope>
    <source>
        <strain evidence="1 2">HXT-9</strain>
    </source>
</reference>
<comment type="caution">
    <text evidence="1">The sequence shown here is derived from an EMBL/GenBank/DDBJ whole genome shotgun (WGS) entry which is preliminary data.</text>
</comment>
<dbReference type="SUPFAM" id="SSF53335">
    <property type="entry name" value="S-adenosyl-L-methionine-dependent methyltransferases"/>
    <property type="match status" value="1"/>
</dbReference>